<keyword evidence="4" id="KW-1015">Disulfide bond</keyword>
<feature type="domain" description="Ig-like" evidence="8">
    <location>
        <begin position="1106"/>
        <end position="1196"/>
    </location>
</feature>
<feature type="region of interest" description="Disordered" evidence="7">
    <location>
        <begin position="1250"/>
        <end position="1275"/>
    </location>
</feature>
<feature type="domain" description="Ig-like" evidence="8">
    <location>
        <begin position="944"/>
        <end position="1042"/>
    </location>
</feature>
<dbReference type="SUPFAM" id="SSF48726">
    <property type="entry name" value="Immunoglobulin"/>
    <property type="match status" value="6"/>
</dbReference>
<dbReference type="SUPFAM" id="SSF46966">
    <property type="entry name" value="Spectrin repeat"/>
    <property type="match status" value="2"/>
</dbReference>
<protein>
    <recommendedName>
        <fullName evidence="8">Ig-like domain-containing protein</fullName>
    </recommendedName>
</protein>
<dbReference type="FunFam" id="2.60.40.10:FF:000107">
    <property type="entry name" value="Myosin, light chain kinase a"/>
    <property type="match status" value="1"/>
</dbReference>
<comment type="subcellular location">
    <subcellularLocation>
        <location evidence="1">Cytoplasm</location>
    </subcellularLocation>
</comment>
<dbReference type="GO" id="GO:0040017">
    <property type="term" value="P:positive regulation of locomotion"/>
    <property type="evidence" value="ECO:0007669"/>
    <property type="project" value="UniProtKB-ARBA"/>
</dbReference>
<sequence length="1530" mass="172330">MDEEPTTTTISTIAIRAGDRAEIVCTFLKSIGYVQLRIDEMRPRLLEIGDTLDDTANLVDIHEGLMKRLKSKESQVEELLARADHLVTEQKDSDIVVYEAMAESLGNAWKELNRQLQMRGYLLADVRKFYDLASHHQKISTFISQQLKSQAPSYALQLKRSVNDLLDITALAVDTGSSIITQLRVLGSLADNPERACETVNACLQIEKVMLRMSEEWTSVEDVWRDVKGRVEEVEAVVGRFADQLREVEKWLSTAKGRLASPTGNTLLDQLTQESQQKRTELSRISTALQKESSSAGAQLSGQCAILQNDLENFIRLLEERQNTSQRLLHFFQLVDSMMNQLSKMETDMLNANGAMAGELAPLAHQKANAVIDEGKLLLPDAAVAQKLQQIQAKLAELDALAQQRIAARSEHLRREISSLDQWLRTSAESFLLAHGRMGRNLTEATEFLEQHRSFSTQITNKEPEVVAVLNRSRELSSQERSRLVEFQQQYENLKQTLERRVQVGTTFQQVHRFARELEGSFDSLSALLDTNRDFSNEKVAGQMVNVFQMIQETLTQERHQGEKFISTAKSVGVGDAHLNVGEAVDSVREVLSDHERRFVAVTDKWQKWQRSRSESRKNVQVVEEIQMWQVETVEIVRLLEDKVANVKTKEEVEDIRQKLTKVVERMPEQLRKMQEAKRVTQETEDIEASEKLMRTEQRQQEITARVKALQQQIITVTETLTIEHVTENAHPPTIVTALRDSQVEEGARFEFAARVEGEPEPRLTWTKDGLDVRENADYRTAYVNGVATLTIEETFVEDTAVYTIRAENAAGAAESSAKLVVKSRSALGSQIEEAEKPRFVKQLQNVTVTEGGISRLDCVLVARPEPEVMWFKEEEAVKETERVKLQFRGDHCSLTIADTVISDAGLYKVKAQNVHGESTNFCKLSVTPRPQTPKIPPPTPPKPKVMPLPVAPSFEPALANQTLLAGQRAMLQVRTLGEPEPVVSWKFNERKVESLESLQLIFEDSGWSRLVIDSVGPQHAGMYTVEAINESGEARTGATLVVHEVSVPRTTVTTVHSVHEGYWTDGALSATQTPPPIPKHRFETTEEFAEREASEVGFSMLATAPEFIRQFQSEYTIEEGEKIQIDCLMVGNPRPKVHWYFNDRPINTNYHFCEFLNIGDTYSIYFNPAKLENAGYYKIKAENCRGRCESETMVHVRPRSLIPQPKMRTKKPHTMQVHFTHSLAYSNPALLQHQHVEEEFGAYEYEQRRPATKQPLHSGPATPPPAKKQHQLTHRQDQEYLEQYDLNERKVTGHPPHFTQTLVSCVAEQGGFARFEGVVTGWPAPDVQWTKDGVAIDRATHPDIEFSNIGGRVSLSFGAALPGHAGKYMCTARNASGVATSSAQLVVRPKTIAPDFVQRLISEEIAEGERLKWVVRITGDPPPTVTWLRDGQVIPNCQEVRLVDEGQGIHSMVIEKAEIADCGQFTCLAENLAGEARSTADLVVRPAGTDPGNYFHITKMTQEKQVKGEEVTRNQTFSIENPRTTPMRS</sequence>
<evidence type="ECO:0000259" key="8">
    <source>
        <dbReference type="PROSITE" id="PS50835"/>
    </source>
</evidence>
<dbReference type="GO" id="GO:0045989">
    <property type="term" value="P:positive regulation of striated muscle contraction"/>
    <property type="evidence" value="ECO:0007669"/>
    <property type="project" value="UniProtKB-ARBA"/>
</dbReference>
<dbReference type="GO" id="GO:0019899">
    <property type="term" value="F:enzyme binding"/>
    <property type="evidence" value="ECO:0007669"/>
    <property type="project" value="UniProtKB-ARBA"/>
</dbReference>
<dbReference type="FunFam" id="2.60.40.10:FF:000425">
    <property type="entry name" value="Myosin light chain kinase"/>
    <property type="match status" value="3"/>
</dbReference>
<evidence type="ECO:0000256" key="4">
    <source>
        <dbReference type="ARBA" id="ARBA00023157"/>
    </source>
</evidence>
<proteinExistence type="predicted"/>
<evidence type="ECO:0000256" key="1">
    <source>
        <dbReference type="ARBA" id="ARBA00004496"/>
    </source>
</evidence>
<dbReference type="Pfam" id="PF07679">
    <property type="entry name" value="I-set"/>
    <property type="match status" value="6"/>
</dbReference>
<dbReference type="GO" id="GO:0060298">
    <property type="term" value="P:positive regulation of sarcomere organization"/>
    <property type="evidence" value="ECO:0007669"/>
    <property type="project" value="UniProtKB-ARBA"/>
</dbReference>
<feature type="domain" description="Ig-like" evidence="8">
    <location>
        <begin position="733"/>
        <end position="821"/>
    </location>
</feature>
<feature type="region of interest" description="Disordered" evidence="7">
    <location>
        <begin position="1508"/>
        <end position="1530"/>
    </location>
</feature>
<dbReference type="Proteomes" id="UP001175271">
    <property type="component" value="Unassembled WGS sequence"/>
</dbReference>
<feature type="domain" description="Ig-like" evidence="8">
    <location>
        <begin position="1395"/>
        <end position="1484"/>
    </location>
</feature>
<feature type="compositionally biased region" description="Polar residues" evidence="7">
    <location>
        <begin position="1514"/>
        <end position="1530"/>
    </location>
</feature>
<evidence type="ECO:0000256" key="7">
    <source>
        <dbReference type="SAM" id="MobiDB-lite"/>
    </source>
</evidence>
<evidence type="ECO:0000256" key="5">
    <source>
        <dbReference type="ARBA" id="ARBA00023319"/>
    </source>
</evidence>
<dbReference type="PANTHER" id="PTHR47633:SF4">
    <property type="entry name" value="MYOPALLADIN ISOFORM X1"/>
    <property type="match status" value="1"/>
</dbReference>
<dbReference type="InterPro" id="IPR013098">
    <property type="entry name" value="Ig_I-set"/>
</dbReference>
<evidence type="ECO:0000256" key="6">
    <source>
        <dbReference type="SAM" id="Coils"/>
    </source>
</evidence>
<keyword evidence="2" id="KW-0963">Cytoplasm</keyword>
<feature type="coiled-coil region" evidence="6">
    <location>
        <begin position="62"/>
        <end position="89"/>
    </location>
</feature>
<dbReference type="InterPro" id="IPR036179">
    <property type="entry name" value="Ig-like_dom_sf"/>
</dbReference>
<dbReference type="Pfam" id="PF00435">
    <property type="entry name" value="Spectrin"/>
    <property type="match status" value="1"/>
</dbReference>
<dbReference type="InterPro" id="IPR003599">
    <property type="entry name" value="Ig_sub"/>
</dbReference>
<reference evidence="9" key="1">
    <citation type="submission" date="2023-06" db="EMBL/GenBank/DDBJ databases">
        <title>Genomic analysis of the entomopathogenic nematode Steinernema hermaphroditum.</title>
        <authorList>
            <person name="Schwarz E.M."/>
            <person name="Heppert J.K."/>
            <person name="Baniya A."/>
            <person name="Schwartz H.T."/>
            <person name="Tan C.-H."/>
            <person name="Antoshechkin I."/>
            <person name="Sternberg P.W."/>
            <person name="Goodrich-Blair H."/>
            <person name="Dillman A.R."/>
        </authorList>
    </citation>
    <scope>NUCLEOTIDE SEQUENCE</scope>
    <source>
        <strain evidence="9">PS9179</strain>
        <tissue evidence="9">Whole animal</tissue>
    </source>
</reference>
<dbReference type="InterPro" id="IPR007110">
    <property type="entry name" value="Ig-like_dom"/>
</dbReference>
<dbReference type="FunFam" id="2.60.40.10:FF:000032">
    <property type="entry name" value="palladin isoform X1"/>
    <property type="match status" value="2"/>
</dbReference>
<feature type="domain" description="Ig-like" evidence="8">
    <location>
        <begin position="838"/>
        <end position="928"/>
    </location>
</feature>
<keyword evidence="10" id="KW-1185">Reference proteome</keyword>
<dbReference type="Gene3D" id="1.20.58.60">
    <property type="match status" value="3"/>
</dbReference>
<comment type="caution">
    <text evidence="9">The sequence shown here is derived from an EMBL/GenBank/DDBJ whole genome shotgun (WGS) entry which is preliminary data.</text>
</comment>
<evidence type="ECO:0000313" key="10">
    <source>
        <dbReference type="Proteomes" id="UP001175271"/>
    </source>
</evidence>
<dbReference type="InterPro" id="IPR003598">
    <property type="entry name" value="Ig_sub2"/>
</dbReference>
<accession>A0AA39HSU4</accession>
<keyword evidence="3" id="KW-0677">Repeat</keyword>
<dbReference type="InterPro" id="IPR002017">
    <property type="entry name" value="Spectrin_repeat"/>
</dbReference>
<evidence type="ECO:0000256" key="2">
    <source>
        <dbReference type="ARBA" id="ARBA00022490"/>
    </source>
</evidence>
<dbReference type="EMBL" id="JAUCMV010000003">
    <property type="protein sequence ID" value="KAK0410880.1"/>
    <property type="molecule type" value="Genomic_DNA"/>
</dbReference>
<dbReference type="Pfam" id="PF25101">
    <property type="entry name" value="Spectrin_7"/>
    <property type="match status" value="1"/>
</dbReference>
<dbReference type="Pfam" id="PF25075">
    <property type="entry name" value="DUF7799"/>
    <property type="match status" value="1"/>
</dbReference>
<keyword evidence="6" id="KW-0175">Coiled coil</keyword>
<dbReference type="SMART" id="SM00409">
    <property type="entry name" value="IG"/>
    <property type="match status" value="6"/>
</dbReference>
<dbReference type="InterPro" id="IPR018159">
    <property type="entry name" value="Spectrin/alpha-actinin"/>
</dbReference>
<dbReference type="PANTHER" id="PTHR47633">
    <property type="entry name" value="IMMUNOGLOBULIN"/>
    <property type="match status" value="1"/>
</dbReference>
<dbReference type="InterPro" id="IPR056701">
    <property type="entry name" value="DUF7799"/>
</dbReference>
<keyword evidence="5" id="KW-0393">Immunoglobulin domain</keyword>
<dbReference type="SMART" id="SM00408">
    <property type="entry name" value="IGc2"/>
    <property type="match status" value="6"/>
</dbReference>
<evidence type="ECO:0000313" key="9">
    <source>
        <dbReference type="EMBL" id="KAK0410880.1"/>
    </source>
</evidence>
<feature type="domain" description="Ig-like" evidence="8">
    <location>
        <begin position="1297"/>
        <end position="1387"/>
    </location>
</feature>
<gene>
    <name evidence="9" type="ORF">QR680_005377</name>
</gene>
<dbReference type="Gene3D" id="2.60.40.10">
    <property type="entry name" value="Immunoglobulins"/>
    <property type="match status" value="6"/>
</dbReference>
<dbReference type="InterPro" id="IPR058157">
    <property type="entry name" value="Spectrin_met"/>
</dbReference>
<name>A0AA39HSU4_9BILA</name>
<organism evidence="9 10">
    <name type="scientific">Steinernema hermaphroditum</name>
    <dbReference type="NCBI Taxonomy" id="289476"/>
    <lineage>
        <taxon>Eukaryota</taxon>
        <taxon>Metazoa</taxon>
        <taxon>Ecdysozoa</taxon>
        <taxon>Nematoda</taxon>
        <taxon>Chromadorea</taxon>
        <taxon>Rhabditida</taxon>
        <taxon>Tylenchina</taxon>
        <taxon>Panagrolaimomorpha</taxon>
        <taxon>Strongyloidoidea</taxon>
        <taxon>Steinernematidae</taxon>
        <taxon>Steinernema</taxon>
    </lineage>
</organism>
<dbReference type="InterPro" id="IPR013783">
    <property type="entry name" value="Ig-like_fold"/>
</dbReference>
<dbReference type="GO" id="GO:0031672">
    <property type="term" value="C:A band"/>
    <property type="evidence" value="ECO:0007669"/>
    <property type="project" value="UniProtKB-ARBA"/>
</dbReference>
<evidence type="ECO:0000256" key="3">
    <source>
        <dbReference type="ARBA" id="ARBA00022737"/>
    </source>
</evidence>
<dbReference type="PROSITE" id="PS50835">
    <property type="entry name" value="IG_LIKE"/>
    <property type="match status" value="6"/>
</dbReference>
<dbReference type="SMART" id="SM00150">
    <property type="entry name" value="SPEC"/>
    <property type="match status" value="2"/>
</dbReference>